<reference evidence="2 3" key="1">
    <citation type="submission" date="2019-07" db="EMBL/GenBank/DDBJ databases">
        <title>Whole genome shotgun sequence of Acetobacter tropicalis NBRC 16470.</title>
        <authorList>
            <person name="Hosoyama A."/>
            <person name="Uohara A."/>
            <person name="Ohji S."/>
            <person name="Ichikawa N."/>
        </authorList>
    </citation>
    <scope>NUCLEOTIDE SEQUENCE [LARGE SCALE GENOMIC DNA]</scope>
    <source>
        <strain evidence="2 3">NBRC 16470</strain>
    </source>
</reference>
<dbReference type="RefSeq" id="WP_082741192.1">
    <property type="nucleotide sequence ID" value="NZ_BJVR01000005.1"/>
</dbReference>
<evidence type="ECO:0000313" key="2">
    <source>
        <dbReference type="EMBL" id="GEL49804.1"/>
    </source>
</evidence>
<dbReference type="PROSITE" id="PS01148">
    <property type="entry name" value="UPF0033"/>
    <property type="match status" value="1"/>
</dbReference>
<organism evidence="2 3">
    <name type="scientific">Acetobacter tropicalis</name>
    <dbReference type="NCBI Taxonomy" id="104102"/>
    <lineage>
        <taxon>Bacteria</taxon>
        <taxon>Pseudomonadati</taxon>
        <taxon>Pseudomonadota</taxon>
        <taxon>Alphaproteobacteria</taxon>
        <taxon>Acetobacterales</taxon>
        <taxon>Acetobacteraceae</taxon>
        <taxon>Acetobacter</taxon>
    </lineage>
</organism>
<dbReference type="Pfam" id="PF01206">
    <property type="entry name" value="TusA"/>
    <property type="match status" value="1"/>
</dbReference>
<proteinExistence type="predicted"/>
<protein>
    <recommendedName>
        <fullName evidence="1">UPF0033 domain-containing protein</fullName>
    </recommendedName>
</protein>
<dbReference type="OrthoDB" id="9794210at2"/>
<dbReference type="Proteomes" id="UP000321800">
    <property type="component" value="Unassembled WGS sequence"/>
</dbReference>
<dbReference type="InterPro" id="IPR001455">
    <property type="entry name" value="TusA-like"/>
</dbReference>
<name>A0A511FM80_9PROT</name>
<dbReference type="InterPro" id="IPR036868">
    <property type="entry name" value="TusA-like_sf"/>
</dbReference>
<dbReference type="EMBL" id="BJVR01000005">
    <property type="protein sequence ID" value="GEL49804.1"/>
    <property type="molecule type" value="Genomic_DNA"/>
</dbReference>
<gene>
    <name evidence="2" type="ORF">ATR01nite_08790</name>
</gene>
<dbReference type="CDD" id="cd00291">
    <property type="entry name" value="SirA_YedF_YeeD"/>
    <property type="match status" value="1"/>
</dbReference>
<evidence type="ECO:0000313" key="3">
    <source>
        <dbReference type="Proteomes" id="UP000321800"/>
    </source>
</evidence>
<sequence>MQNALFDHHDGASPSAMTLDITAEKCPMTFVRTRLALDGLPAGSLLAVRLRGEEPRKNVSRSVRGLGHLILSEQEEADGSVVLTIQKKGDPKAA</sequence>
<accession>A0A511FM80</accession>
<dbReference type="SUPFAM" id="SSF64307">
    <property type="entry name" value="SirA-like"/>
    <property type="match status" value="1"/>
</dbReference>
<comment type="caution">
    <text evidence="2">The sequence shown here is derived from an EMBL/GenBank/DDBJ whole genome shotgun (WGS) entry which is preliminary data.</text>
</comment>
<evidence type="ECO:0000259" key="1">
    <source>
        <dbReference type="PROSITE" id="PS01148"/>
    </source>
</evidence>
<dbReference type="Gene3D" id="3.30.110.40">
    <property type="entry name" value="TusA-like domain"/>
    <property type="match status" value="1"/>
</dbReference>
<dbReference type="AlphaFoldDB" id="A0A511FM80"/>
<feature type="domain" description="UPF0033" evidence="1">
    <location>
        <begin position="19"/>
        <end position="43"/>
    </location>
</feature>